<keyword evidence="2" id="KW-0813">Transport</keyword>
<evidence type="ECO:0000313" key="12">
    <source>
        <dbReference type="EMBL" id="SKC84284.1"/>
    </source>
</evidence>
<evidence type="ECO:0000256" key="9">
    <source>
        <dbReference type="ARBA" id="ARBA00041175"/>
    </source>
</evidence>
<accession>A0A1T5M8E7</accession>
<dbReference type="CDD" id="cd00211">
    <property type="entry name" value="PTS_IIA_fru"/>
    <property type="match status" value="1"/>
</dbReference>
<dbReference type="RefSeq" id="WP_079494161.1">
    <property type="nucleotide sequence ID" value="NZ_FUZT01000011.1"/>
</dbReference>
<feature type="domain" description="PTS EIIA type-2" evidence="11">
    <location>
        <begin position="4"/>
        <end position="147"/>
    </location>
</feature>
<keyword evidence="5" id="KW-0808">Transferase</keyword>
<keyword evidence="3" id="KW-0963">Cytoplasm</keyword>
<dbReference type="GO" id="GO:0016301">
    <property type="term" value="F:kinase activity"/>
    <property type="evidence" value="ECO:0007669"/>
    <property type="project" value="UniProtKB-KW"/>
</dbReference>
<comment type="subcellular location">
    <subcellularLocation>
        <location evidence="1">Cytoplasm</location>
    </subcellularLocation>
</comment>
<evidence type="ECO:0000256" key="1">
    <source>
        <dbReference type="ARBA" id="ARBA00004496"/>
    </source>
</evidence>
<dbReference type="AlphaFoldDB" id="A0A1T5M8E7"/>
<dbReference type="InterPro" id="IPR051351">
    <property type="entry name" value="Ascorbate-PTS_EIIA_comp"/>
</dbReference>
<dbReference type="InterPro" id="IPR002178">
    <property type="entry name" value="PTS_EIIA_type-2_dom"/>
</dbReference>
<evidence type="ECO:0000256" key="8">
    <source>
        <dbReference type="ARBA" id="ARBA00037387"/>
    </source>
</evidence>
<dbReference type="STRING" id="36842.SAMN02194393_04058"/>
<dbReference type="InterPro" id="IPR016152">
    <property type="entry name" value="PTrfase/Anion_transptr"/>
</dbReference>
<proteinExistence type="predicted"/>
<keyword evidence="6" id="KW-0598">Phosphotransferase system</keyword>
<dbReference type="EMBL" id="FUZT01000011">
    <property type="protein sequence ID" value="SKC84284.1"/>
    <property type="molecule type" value="Genomic_DNA"/>
</dbReference>
<dbReference type="PANTHER" id="PTHR36203">
    <property type="entry name" value="ASCORBATE-SPECIFIC PTS SYSTEM EIIA COMPONENT"/>
    <property type="match status" value="1"/>
</dbReference>
<keyword evidence="7" id="KW-0418">Kinase</keyword>
<evidence type="ECO:0000259" key="11">
    <source>
        <dbReference type="PROSITE" id="PS51094"/>
    </source>
</evidence>
<evidence type="ECO:0000256" key="10">
    <source>
        <dbReference type="ARBA" id="ARBA00042072"/>
    </source>
</evidence>
<organism evidence="12 13">
    <name type="scientific">Maledivibacter halophilus</name>
    <dbReference type="NCBI Taxonomy" id="36842"/>
    <lineage>
        <taxon>Bacteria</taxon>
        <taxon>Bacillati</taxon>
        <taxon>Bacillota</taxon>
        <taxon>Clostridia</taxon>
        <taxon>Peptostreptococcales</taxon>
        <taxon>Caminicellaceae</taxon>
        <taxon>Maledivibacter</taxon>
    </lineage>
</organism>
<evidence type="ECO:0000256" key="2">
    <source>
        <dbReference type="ARBA" id="ARBA00022448"/>
    </source>
</evidence>
<dbReference type="SUPFAM" id="SSF55804">
    <property type="entry name" value="Phoshotransferase/anion transport protein"/>
    <property type="match status" value="1"/>
</dbReference>
<name>A0A1T5M8E7_9FIRM</name>
<dbReference type="GO" id="GO:0009401">
    <property type="term" value="P:phosphoenolpyruvate-dependent sugar phosphotransferase system"/>
    <property type="evidence" value="ECO:0007669"/>
    <property type="project" value="UniProtKB-KW"/>
</dbReference>
<dbReference type="OrthoDB" id="369398at2"/>
<dbReference type="Proteomes" id="UP000190285">
    <property type="component" value="Unassembled WGS sequence"/>
</dbReference>
<keyword evidence="4" id="KW-0597">Phosphoprotein</keyword>
<gene>
    <name evidence="12" type="ORF">SAMN02194393_04058</name>
</gene>
<evidence type="ECO:0000313" key="13">
    <source>
        <dbReference type="Proteomes" id="UP000190285"/>
    </source>
</evidence>
<dbReference type="GO" id="GO:0005737">
    <property type="term" value="C:cytoplasm"/>
    <property type="evidence" value="ECO:0007669"/>
    <property type="project" value="UniProtKB-SubCell"/>
</dbReference>
<keyword evidence="13" id="KW-1185">Reference proteome</keyword>
<reference evidence="12 13" key="1">
    <citation type="submission" date="2017-02" db="EMBL/GenBank/DDBJ databases">
        <authorList>
            <person name="Peterson S.W."/>
        </authorList>
    </citation>
    <scope>NUCLEOTIDE SEQUENCE [LARGE SCALE GENOMIC DNA]</scope>
    <source>
        <strain evidence="12 13">M1</strain>
    </source>
</reference>
<evidence type="ECO:0000256" key="5">
    <source>
        <dbReference type="ARBA" id="ARBA00022679"/>
    </source>
</evidence>
<evidence type="ECO:0000256" key="4">
    <source>
        <dbReference type="ARBA" id="ARBA00022553"/>
    </source>
</evidence>
<evidence type="ECO:0000256" key="3">
    <source>
        <dbReference type="ARBA" id="ARBA00022490"/>
    </source>
</evidence>
<protein>
    <recommendedName>
        <fullName evidence="9">Ascorbate-specific PTS system EIIA component</fullName>
    </recommendedName>
    <alternativeName>
        <fullName evidence="10">Ascorbate-specific phosphotransferase enzyme IIA component</fullName>
    </alternativeName>
</protein>
<sequence length="147" mass="16796">MTKELIKKDNIELNVYCEDWKEAIRNAGNLLIKTGYVNENYVDNMIENVKKLGPYIVIVPHIAIAHSRPSENVLKEGISMITLLNPVKFGNEANDPVDIVFSFGAKSKDIHLEELKGLAKIIENESIIEEIRQAKDREYVYKLINKL</sequence>
<dbReference type="Pfam" id="PF00359">
    <property type="entry name" value="PTS_EIIA_2"/>
    <property type="match status" value="1"/>
</dbReference>
<dbReference type="Gene3D" id="3.40.930.10">
    <property type="entry name" value="Mannitol-specific EII, Chain A"/>
    <property type="match status" value="1"/>
</dbReference>
<evidence type="ECO:0000256" key="7">
    <source>
        <dbReference type="ARBA" id="ARBA00022777"/>
    </source>
</evidence>
<evidence type="ECO:0000256" key="6">
    <source>
        <dbReference type="ARBA" id="ARBA00022683"/>
    </source>
</evidence>
<comment type="function">
    <text evidence="8">The phosphoenolpyruvate-dependent sugar phosphotransferase system (sugar PTS), a major carbohydrate active transport system, catalyzes the phosphorylation of incoming sugar substrates concomitantly with their translocation across the cell membrane. The enzyme II UlaABC PTS system is involved in ascorbate transport.</text>
</comment>
<dbReference type="PANTHER" id="PTHR36203:SF1">
    <property type="entry name" value="ASCORBATE-SPECIFIC PTS SYSTEM EIIA COMPONENT"/>
    <property type="match status" value="1"/>
</dbReference>
<dbReference type="PROSITE" id="PS51094">
    <property type="entry name" value="PTS_EIIA_TYPE_2"/>
    <property type="match status" value="1"/>
</dbReference>